<feature type="transmembrane region" description="Helical" evidence="1">
    <location>
        <begin position="52"/>
        <end position="68"/>
    </location>
</feature>
<evidence type="ECO:0000256" key="1">
    <source>
        <dbReference type="SAM" id="Phobius"/>
    </source>
</evidence>
<protein>
    <recommendedName>
        <fullName evidence="4">DUF4870 domain-containing protein</fullName>
    </recommendedName>
</protein>
<feature type="transmembrane region" description="Helical" evidence="1">
    <location>
        <begin position="20"/>
        <end position="40"/>
    </location>
</feature>
<keyword evidence="1" id="KW-1133">Transmembrane helix</keyword>
<dbReference type="AlphaFoldDB" id="A0A5D0MEZ6"/>
<evidence type="ECO:0000313" key="2">
    <source>
        <dbReference type="EMBL" id="TYB31596.1"/>
    </source>
</evidence>
<reference evidence="2" key="1">
    <citation type="submission" date="2019-08" db="EMBL/GenBank/DDBJ databases">
        <title>Genomic characterization of a novel candidate phylum (ARYD3) from a high temperature, high salinity tertiary oil reservoir in north central Oklahoma, USA.</title>
        <authorList>
            <person name="Youssef N.H."/>
            <person name="Yadav A."/>
            <person name="Elshahed M.S."/>
        </authorList>
    </citation>
    <scope>NUCLEOTIDE SEQUENCE [LARGE SCALE GENOMIC DNA]</scope>
    <source>
        <strain evidence="2">ARYD3</strain>
    </source>
</reference>
<gene>
    <name evidence="2" type="ORF">FXF47_03095</name>
</gene>
<name>A0A5D0MEZ6_9BACT</name>
<proteinExistence type="predicted"/>
<organism evidence="2 3">
    <name type="scientific">Candidatus Mcinerneyibacterium aminivorans</name>
    <dbReference type="NCBI Taxonomy" id="2703815"/>
    <lineage>
        <taxon>Bacteria</taxon>
        <taxon>Candidatus Macinerneyibacteriota</taxon>
        <taxon>Candidatus Mcinerneyibacteria</taxon>
        <taxon>Candidatus Mcinerneyibacteriales</taxon>
        <taxon>Candidatus Mcinerneyibacteriaceae</taxon>
        <taxon>Candidatus Mcinerneyibacterium</taxon>
    </lineage>
</organism>
<keyword evidence="3" id="KW-1185">Reference proteome</keyword>
<dbReference type="EMBL" id="VSIX01000032">
    <property type="protein sequence ID" value="TYB31596.1"/>
    <property type="molecule type" value="Genomic_DNA"/>
</dbReference>
<keyword evidence="1" id="KW-0472">Membrane</keyword>
<sequence length="118" mass="14118">MNKKDYYLYNTKDIENAGWWWGFLSYGLIFSFIPFLIYSNKNKFIYHHSKQGVMQFLFFAAGFMLLYIPKVGELFLLAYFLLHFSISFIGIILYIKKEIYEFPIIGLISRMIKISSYD</sequence>
<dbReference type="Proteomes" id="UP000324143">
    <property type="component" value="Unassembled WGS sequence"/>
</dbReference>
<accession>A0A5D0MEZ6</accession>
<evidence type="ECO:0000313" key="3">
    <source>
        <dbReference type="Proteomes" id="UP000324143"/>
    </source>
</evidence>
<evidence type="ECO:0008006" key="4">
    <source>
        <dbReference type="Google" id="ProtNLM"/>
    </source>
</evidence>
<comment type="caution">
    <text evidence="2">The sequence shown here is derived from an EMBL/GenBank/DDBJ whole genome shotgun (WGS) entry which is preliminary data.</text>
</comment>
<feature type="transmembrane region" description="Helical" evidence="1">
    <location>
        <begin position="74"/>
        <end position="95"/>
    </location>
</feature>
<keyword evidence="1" id="KW-0812">Transmembrane</keyword>